<dbReference type="Pfam" id="PF02632">
    <property type="entry name" value="BioY"/>
    <property type="match status" value="1"/>
</dbReference>
<feature type="transmembrane region" description="Helical" evidence="3">
    <location>
        <begin position="35"/>
        <end position="52"/>
    </location>
</feature>
<evidence type="ECO:0000313" key="5">
    <source>
        <dbReference type="Proteomes" id="UP000786989"/>
    </source>
</evidence>
<keyword evidence="3" id="KW-1133">Transmembrane helix</keyword>
<dbReference type="Proteomes" id="UP000786989">
    <property type="component" value="Unassembled WGS sequence"/>
</dbReference>
<protein>
    <recommendedName>
        <fullName evidence="2">Biotin transporter</fullName>
    </recommendedName>
</protein>
<reference evidence="4" key="2">
    <citation type="submission" date="2021-09" db="EMBL/GenBank/DDBJ databases">
        <authorList>
            <person name="Gilroy R."/>
        </authorList>
    </citation>
    <scope>NUCLEOTIDE SEQUENCE</scope>
    <source>
        <strain evidence="4">ChiGjej6B6-11269</strain>
    </source>
</reference>
<name>A0A9D2UWG1_9ACTN</name>
<dbReference type="EMBL" id="DYWI01000079">
    <property type="protein sequence ID" value="HJF65391.1"/>
    <property type="molecule type" value="Genomic_DNA"/>
</dbReference>
<accession>A0A9D2UWG1</accession>
<sequence length="229" mass="22748">MKQSAALMRAESIAYCGLSIALLTVSAWVTVPLGPVPFTLQTMMLVFVVLLLPPREALVSVFGYLALGALGAPVFSGMKGGLASLLGPTGGFIVGFGLGAVAAVLVLKIWKAPAGTMCARGGSASASGALGARGNATSASGAPTFSLSALRAARIVGAARNLVAAFALLVVSYLCGWAQLMAVAGLDPLAAFLAGIAPFVVLDVIKISVGAALAGAVRRAVPALRAKAA</sequence>
<dbReference type="PANTHER" id="PTHR34295">
    <property type="entry name" value="BIOTIN TRANSPORTER BIOY"/>
    <property type="match status" value="1"/>
</dbReference>
<comment type="subcellular location">
    <subcellularLocation>
        <location evidence="2">Cell membrane</location>
        <topology evidence="2">Multi-pass membrane protein</topology>
    </subcellularLocation>
</comment>
<gene>
    <name evidence="4" type="ORF">K8U77_04645</name>
</gene>
<dbReference type="GO" id="GO:0005886">
    <property type="term" value="C:plasma membrane"/>
    <property type="evidence" value="ECO:0007669"/>
    <property type="project" value="UniProtKB-SubCell"/>
</dbReference>
<dbReference type="Gene3D" id="1.10.1760.20">
    <property type="match status" value="1"/>
</dbReference>
<evidence type="ECO:0000256" key="1">
    <source>
        <dbReference type="ARBA" id="ARBA00010692"/>
    </source>
</evidence>
<keyword evidence="3" id="KW-0812">Transmembrane</keyword>
<evidence type="ECO:0000256" key="2">
    <source>
        <dbReference type="PIRNR" id="PIRNR016661"/>
    </source>
</evidence>
<keyword evidence="2" id="KW-0813">Transport</keyword>
<comment type="caution">
    <text evidence="4">The sequence shown here is derived from an EMBL/GenBank/DDBJ whole genome shotgun (WGS) entry which is preliminary data.</text>
</comment>
<dbReference type="InterPro" id="IPR003784">
    <property type="entry name" value="BioY"/>
</dbReference>
<dbReference type="PIRSF" id="PIRSF016661">
    <property type="entry name" value="BioY"/>
    <property type="match status" value="1"/>
</dbReference>
<reference evidence="4" key="1">
    <citation type="journal article" date="2021" name="PeerJ">
        <title>Extensive microbial diversity within the chicken gut microbiome revealed by metagenomics and culture.</title>
        <authorList>
            <person name="Gilroy R."/>
            <person name="Ravi A."/>
            <person name="Getino M."/>
            <person name="Pursley I."/>
            <person name="Horton D.L."/>
            <person name="Alikhan N.F."/>
            <person name="Baker D."/>
            <person name="Gharbi K."/>
            <person name="Hall N."/>
            <person name="Watson M."/>
            <person name="Adriaenssens E.M."/>
            <person name="Foster-Nyarko E."/>
            <person name="Jarju S."/>
            <person name="Secka A."/>
            <person name="Antonio M."/>
            <person name="Oren A."/>
            <person name="Chaudhuri R.R."/>
            <person name="La Ragione R."/>
            <person name="Hildebrand F."/>
            <person name="Pallen M.J."/>
        </authorList>
    </citation>
    <scope>NUCLEOTIDE SEQUENCE</scope>
    <source>
        <strain evidence="4">ChiGjej6B6-11269</strain>
    </source>
</reference>
<organism evidence="4 5">
    <name type="scientific">Slackia equolifaciens</name>
    <dbReference type="NCBI Taxonomy" id="498718"/>
    <lineage>
        <taxon>Bacteria</taxon>
        <taxon>Bacillati</taxon>
        <taxon>Actinomycetota</taxon>
        <taxon>Coriobacteriia</taxon>
        <taxon>Eggerthellales</taxon>
        <taxon>Eggerthellaceae</taxon>
        <taxon>Slackia</taxon>
    </lineage>
</organism>
<feature type="transmembrane region" description="Helical" evidence="3">
    <location>
        <begin position="162"/>
        <end position="184"/>
    </location>
</feature>
<proteinExistence type="inferred from homology"/>
<dbReference type="GO" id="GO:0015225">
    <property type="term" value="F:biotin transmembrane transporter activity"/>
    <property type="evidence" value="ECO:0007669"/>
    <property type="project" value="UniProtKB-UniRule"/>
</dbReference>
<feature type="transmembrane region" description="Helical" evidence="3">
    <location>
        <begin position="12"/>
        <end position="29"/>
    </location>
</feature>
<feature type="transmembrane region" description="Helical" evidence="3">
    <location>
        <begin position="59"/>
        <end position="78"/>
    </location>
</feature>
<evidence type="ECO:0000256" key="3">
    <source>
        <dbReference type="SAM" id="Phobius"/>
    </source>
</evidence>
<dbReference type="PANTHER" id="PTHR34295:SF1">
    <property type="entry name" value="BIOTIN TRANSPORTER BIOY"/>
    <property type="match status" value="1"/>
</dbReference>
<feature type="transmembrane region" description="Helical" evidence="3">
    <location>
        <begin position="190"/>
        <end position="217"/>
    </location>
</feature>
<keyword evidence="2" id="KW-1003">Cell membrane</keyword>
<feature type="transmembrane region" description="Helical" evidence="3">
    <location>
        <begin position="90"/>
        <end position="110"/>
    </location>
</feature>
<evidence type="ECO:0000313" key="4">
    <source>
        <dbReference type="EMBL" id="HJF65391.1"/>
    </source>
</evidence>
<keyword evidence="2 3" id="KW-0472">Membrane</keyword>
<dbReference type="AlphaFoldDB" id="A0A9D2UWG1"/>
<comment type="similarity">
    <text evidence="1 2">Belongs to the BioY family.</text>
</comment>